<dbReference type="AlphaFoldDB" id="A0A0F9D0U4"/>
<reference evidence="1" key="1">
    <citation type="journal article" date="2015" name="Nature">
        <title>Complex archaea that bridge the gap between prokaryotes and eukaryotes.</title>
        <authorList>
            <person name="Spang A."/>
            <person name="Saw J.H."/>
            <person name="Jorgensen S.L."/>
            <person name="Zaremba-Niedzwiedzka K."/>
            <person name="Martijn J."/>
            <person name="Lind A.E."/>
            <person name="van Eijk R."/>
            <person name="Schleper C."/>
            <person name="Guy L."/>
            <person name="Ettema T.J."/>
        </authorList>
    </citation>
    <scope>NUCLEOTIDE SEQUENCE</scope>
</reference>
<protein>
    <submittedName>
        <fullName evidence="1">Uncharacterized protein</fullName>
    </submittedName>
</protein>
<dbReference type="EMBL" id="LAZR01044007">
    <property type="protein sequence ID" value="KKL05698.1"/>
    <property type="molecule type" value="Genomic_DNA"/>
</dbReference>
<sequence>MSFPWDEPSNREIAWLEQRGREKEEAEADEPRCECGTLLEGQYNNGEEHDESAECREGRLTDEAYEFGREIGL</sequence>
<gene>
    <name evidence="1" type="ORF">LCGC14_2603420</name>
</gene>
<evidence type="ECO:0000313" key="1">
    <source>
        <dbReference type="EMBL" id="KKL05698.1"/>
    </source>
</evidence>
<proteinExistence type="predicted"/>
<comment type="caution">
    <text evidence="1">The sequence shown here is derived from an EMBL/GenBank/DDBJ whole genome shotgun (WGS) entry which is preliminary data.</text>
</comment>
<organism evidence="1">
    <name type="scientific">marine sediment metagenome</name>
    <dbReference type="NCBI Taxonomy" id="412755"/>
    <lineage>
        <taxon>unclassified sequences</taxon>
        <taxon>metagenomes</taxon>
        <taxon>ecological metagenomes</taxon>
    </lineage>
</organism>
<name>A0A0F9D0U4_9ZZZZ</name>
<accession>A0A0F9D0U4</accession>